<feature type="domain" description="HTH lysR-type" evidence="5">
    <location>
        <begin position="3"/>
        <end position="60"/>
    </location>
</feature>
<dbReference type="Gene3D" id="3.40.190.10">
    <property type="entry name" value="Periplasmic binding protein-like II"/>
    <property type="match status" value="2"/>
</dbReference>
<evidence type="ECO:0000256" key="3">
    <source>
        <dbReference type="ARBA" id="ARBA00023125"/>
    </source>
</evidence>
<evidence type="ECO:0000259" key="5">
    <source>
        <dbReference type="PROSITE" id="PS50931"/>
    </source>
</evidence>
<dbReference type="PANTHER" id="PTHR30346:SF0">
    <property type="entry name" value="HCA OPERON TRANSCRIPTIONAL ACTIVATOR HCAR"/>
    <property type="match status" value="1"/>
</dbReference>
<keyword evidence="3" id="KW-0238">DNA-binding</keyword>
<evidence type="ECO:0000313" key="6">
    <source>
        <dbReference type="EMBL" id="PEH41526.1"/>
    </source>
</evidence>
<dbReference type="EMBL" id="PDDY01000001">
    <property type="protein sequence ID" value="PEH41526.1"/>
    <property type="molecule type" value="Genomic_DNA"/>
</dbReference>
<dbReference type="PROSITE" id="PS50931">
    <property type="entry name" value="HTH_LYSR"/>
    <property type="match status" value="1"/>
</dbReference>
<dbReference type="InterPro" id="IPR005119">
    <property type="entry name" value="LysR_subst-bd"/>
</dbReference>
<dbReference type="GO" id="GO:0003677">
    <property type="term" value="F:DNA binding"/>
    <property type="evidence" value="ECO:0007669"/>
    <property type="project" value="UniProtKB-KW"/>
</dbReference>
<proteinExistence type="inferred from homology"/>
<name>A0A2A7SDA3_BURGA</name>
<evidence type="ECO:0000313" key="7">
    <source>
        <dbReference type="Proteomes" id="UP000220629"/>
    </source>
</evidence>
<dbReference type="InterPro" id="IPR000847">
    <property type="entry name" value="LysR_HTH_N"/>
</dbReference>
<dbReference type="InterPro" id="IPR036390">
    <property type="entry name" value="WH_DNA-bd_sf"/>
</dbReference>
<dbReference type="FunFam" id="1.10.10.10:FF:000001">
    <property type="entry name" value="LysR family transcriptional regulator"/>
    <property type="match status" value="1"/>
</dbReference>
<sequence length="306" mass="33391">MNVELNHLRCFIAVAEELHFGRAAARLFMTQPPLSRQIQLLEESLGLQLFERNSRSVKLTDAGRAYYQDALRILRLTEQAADAARRVARGDAGQVAIGFTAVAGYRLVPDLLAAAREQLPGIRLVLKEMVSVAQLEALKTRAIDLGILRAQSPDPQIGIELLAREPLLAVLPAAHRLVARDTIAAADLAGEPFVMYSADGGRYFHDRVVALLTAAGVHVDVAQQLDQTHTVLTLVRAGIGVSIVPASARELGMRDVVFRPLWTQEATADLDLGWRVERDSPAVERFRAFALGYFAGLGGVRTTTDQ</sequence>
<accession>A0A2A7SDA3</accession>
<dbReference type="Pfam" id="PF03466">
    <property type="entry name" value="LysR_substrate"/>
    <property type="match status" value="1"/>
</dbReference>
<evidence type="ECO:0000256" key="4">
    <source>
        <dbReference type="ARBA" id="ARBA00023163"/>
    </source>
</evidence>
<reference evidence="7" key="1">
    <citation type="submission" date="2017-09" db="EMBL/GenBank/DDBJ databases">
        <title>FDA dAtabase for Regulatory Grade micrObial Sequences (FDA-ARGOS): Supporting development and validation of Infectious Disease Dx tests.</title>
        <authorList>
            <person name="Minogue T."/>
            <person name="Wolcott M."/>
            <person name="Wasieloski L."/>
            <person name="Aguilar W."/>
            <person name="Moore D."/>
            <person name="Tallon L."/>
            <person name="Sadzewicz L."/>
            <person name="Ott S."/>
            <person name="Zhao X."/>
            <person name="Nagaraj S."/>
            <person name="Vavikolanu K."/>
            <person name="Aluvathingal J."/>
            <person name="Nadendla S."/>
            <person name="Sichtig H."/>
        </authorList>
    </citation>
    <scope>NUCLEOTIDE SEQUENCE [LARGE SCALE GENOMIC DNA]</scope>
    <source>
        <strain evidence="7">FDAARGOS_390</strain>
    </source>
</reference>
<dbReference type="AlphaFoldDB" id="A0A2A7SDA3"/>
<evidence type="ECO:0000256" key="2">
    <source>
        <dbReference type="ARBA" id="ARBA00023015"/>
    </source>
</evidence>
<organism evidence="6 7">
    <name type="scientific">Burkholderia gladioli</name>
    <name type="common">Pseudomonas marginata</name>
    <name type="synonym">Phytomonas marginata</name>
    <dbReference type="NCBI Taxonomy" id="28095"/>
    <lineage>
        <taxon>Bacteria</taxon>
        <taxon>Pseudomonadati</taxon>
        <taxon>Pseudomonadota</taxon>
        <taxon>Betaproteobacteria</taxon>
        <taxon>Burkholderiales</taxon>
        <taxon>Burkholderiaceae</taxon>
        <taxon>Burkholderia</taxon>
    </lineage>
</organism>
<gene>
    <name evidence="6" type="ORF">CRM94_04775</name>
</gene>
<evidence type="ECO:0000256" key="1">
    <source>
        <dbReference type="ARBA" id="ARBA00009437"/>
    </source>
</evidence>
<keyword evidence="4" id="KW-0804">Transcription</keyword>
<dbReference type="PRINTS" id="PR00039">
    <property type="entry name" value="HTHLYSR"/>
</dbReference>
<dbReference type="RefSeq" id="WP_096752438.1">
    <property type="nucleotide sequence ID" value="NZ_CADEPO010000019.1"/>
</dbReference>
<keyword evidence="2" id="KW-0805">Transcription regulation</keyword>
<comment type="caution">
    <text evidence="6">The sequence shown here is derived from an EMBL/GenBank/DDBJ whole genome shotgun (WGS) entry which is preliminary data.</text>
</comment>
<dbReference type="Proteomes" id="UP000220629">
    <property type="component" value="Unassembled WGS sequence"/>
</dbReference>
<dbReference type="SUPFAM" id="SSF53850">
    <property type="entry name" value="Periplasmic binding protein-like II"/>
    <property type="match status" value="1"/>
</dbReference>
<protein>
    <submittedName>
        <fullName evidence="6">LysR family transcriptional regulator</fullName>
    </submittedName>
</protein>
<dbReference type="InterPro" id="IPR036388">
    <property type="entry name" value="WH-like_DNA-bd_sf"/>
</dbReference>
<dbReference type="Gene3D" id="1.10.10.10">
    <property type="entry name" value="Winged helix-like DNA-binding domain superfamily/Winged helix DNA-binding domain"/>
    <property type="match status" value="1"/>
</dbReference>
<dbReference type="SUPFAM" id="SSF46785">
    <property type="entry name" value="Winged helix' DNA-binding domain"/>
    <property type="match status" value="1"/>
</dbReference>
<dbReference type="PANTHER" id="PTHR30346">
    <property type="entry name" value="TRANSCRIPTIONAL DUAL REGULATOR HCAR-RELATED"/>
    <property type="match status" value="1"/>
</dbReference>
<dbReference type="GO" id="GO:0003700">
    <property type="term" value="F:DNA-binding transcription factor activity"/>
    <property type="evidence" value="ECO:0007669"/>
    <property type="project" value="InterPro"/>
</dbReference>
<comment type="similarity">
    <text evidence="1">Belongs to the LysR transcriptional regulatory family.</text>
</comment>
<dbReference type="GO" id="GO:0032993">
    <property type="term" value="C:protein-DNA complex"/>
    <property type="evidence" value="ECO:0007669"/>
    <property type="project" value="TreeGrafter"/>
</dbReference>
<dbReference type="Pfam" id="PF00126">
    <property type="entry name" value="HTH_1"/>
    <property type="match status" value="1"/>
</dbReference>